<dbReference type="InterPro" id="IPR002925">
    <property type="entry name" value="Dienelactn_hydro"/>
</dbReference>
<evidence type="ECO:0000259" key="1">
    <source>
        <dbReference type="Pfam" id="PF01738"/>
    </source>
</evidence>
<evidence type="ECO:0000313" key="2">
    <source>
        <dbReference type="EMBL" id="SFQ55674.1"/>
    </source>
</evidence>
<dbReference type="PANTHER" id="PTHR46623">
    <property type="entry name" value="CARBOXYMETHYLENEBUTENOLIDASE-RELATED"/>
    <property type="match status" value="1"/>
</dbReference>
<dbReference type="Pfam" id="PF01738">
    <property type="entry name" value="DLH"/>
    <property type="match status" value="1"/>
</dbReference>
<proteinExistence type="predicted"/>
<dbReference type="PANTHER" id="PTHR46623:SF6">
    <property type="entry name" value="ALPHA_BETA-HYDROLASES SUPERFAMILY PROTEIN"/>
    <property type="match status" value="1"/>
</dbReference>
<dbReference type="Proteomes" id="UP000182762">
    <property type="component" value="Unassembled WGS sequence"/>
</dbReference>
<comment type="caution">
    <text evidence="2">The sequence shown here is derived from an EMBL/GenBank/DDBJ whole genome shotgun (WGS) entry which is preliminary data.</text>
</comment>
<name>A0A1I5ZGR9_9BACI</name>
<dbReference type="RefSeq" id="WP_061804245.1">
    <property type="nucleotide sequence ID" value="NZ_FOXX01000004.1"/>
</dbReference>
<sequence>MEKYDMAIILVHEIYGVNEHMQSMKERLSKLGIDVMCPNLLHNEISYSYAEEEHAYKNFLQNIGFENGVLQINQVILKLKQQYRKVGVIGFSVGATISWLCGRNNICDFIIGCYGSRIRNYIEVKPACPTLLIFANEEKSCDVPKLVDMLEEKRYSFLEIKRFDGSHGFMNPSSSHYNKLLANQALQHINKFVQKQLSENFLSDS</sequence>
<feature type="domain" description="Dienelactone hydrolase" evidence="1">
    <location>
        <begin position="7"/>
        <end position="195"/>
    </location>
</feature>
<evidence type="ECO:0000313" key="3">
    <source>
        <dbReference type="Proteomes" id="UP000182762"/>
    </source>
</evidence>
<keyword evidence="2" id="KW-0378">Hydrolase</keyword>
<dbReference type="SUPFAM" id="SSF53474">
    <property type="entry name" value="alpha/beta-Hydrolases"/>
    <property type="match status" value="1"/>
</dbReference>
<dbReference type="GO" id="GO:0016787">
    <property type="term" value="F:hydrolase activity"/>
    <property type="evidence" value="ECO:0007669"/>
    <property type="project" value="UniProtKB-KW"/>
</dbReference>
<dbReference type="InterPro" id="IPR051049">
    <property type="entry name" value="Dienelactone_hydrolase-like"/>
</dbReference>
<dbReference type="EMBL" id="FOXX01000004">
    <property type="protein sequence ID" value="SFQ55674.1"/>
    <property type="molecule type" value="Genomic_DNA"/>
</dbReference>
<keyword evidence="3" id="KW-1185">Reference proteome</keyword>
<organism evidence="2 3">
    <name type="scientific">Priestia endophytica DSM 13796</name>
    <dbReference type="NCBI Taxonomy" id="1121089"/>
    <lineage>
        <taxon>Bacteria</taxon>
        <taxon>Bacillati</taxon>
        <taxon>Bacillota</taxon>
        <taxon>Bacilli</taxon>
        <taxon>Bacillales</taxon>
        <taxon>Bacillaceae</taxon>
        <taxon>Priestia</taxon>
    </lineage>
</organism>
<dbReference type="InterPro" id="IPR029058">
    <property type="entry name" value="AB_hydrolase_fold"/>
</dbReference>
<dbReference type="Gene3D" id="3.40.50.1820">
    <property type="entry name" value="alpha/beta hydrolase"/>
    <property type="match status" value="1"/>
</dbReference>
<protein>
    <submittedName>
        <fullName evidence="2">Dienelactone hydrolase</fullName>
    </submittedName>
</protein>
<reference evidence="2 3" key="1">
    <citation type="submission" date="2016-10" db="EMBL/GenBank/DDBJ databases">
        <authorList>
            <person name="Varghese N."/>
            <person name="Submissions S."/>
        </authorList>
    </citation>
    <scope>NUCLEOTIDE SEQUENCE [LARGE SCALE GENOMIC DNA]</scope>
    <source>
        <strain evidence="2 3">DSM 13796</strain>
    </source>
</reference>
<accession>A0A1I5ZGR9</accession>
<dbReference type="GeneID" id="93710738"/>
<gene>
    <name evidence="2" type="ORF">SAMN02745910_02065</name>
</gene>